<dbReference type="KEGG" id="mlr:MELLADRAFT_110129"/>
<feature type="compositionally biased region" description="Low complexity" evidence="1">
    <location>
        <begin position="497"/>
        <end position="508"/>
    </location>
</feature>
<keyword evidence="3" id="KW-1185">Reference proteome</keyword>
<feature type="compositionally biased region" description="Basic residues" evidence="1">
    <location>
        <begin position="529"/>
        <end position="539"/>
    </location>
</feature>
<feature type="compositionally biased region" description="Low complexity" evidence="1">
    <location>
        <begin position="551"/>
        <end position="562"/>
    </location>
</feature>
<protein>
    <submittedName>
        <fullName evidence="2">Uncharacterized protein</fullName>
    </submittedName>
</protein>
<feature type="region of interest" description="Disordered" evidence="1">
    <location>
        <begin position="497"/>
        <end position="607"/>
    </location>
</feature>
<feature type="region of interest" description="Disordered" evidence="1">
    <location>
        <begin position="169"/>
        <end position="190"/>
    </location>
</feature>
<feature type="region of interest" description="Disordered" evidence="1">
    <location>
        <begin position="372"/>
        <end position="403"/>
    </location>
</feature>
<dbReference type="eggNOG" id="ENOG502R2DT">
    <property type="taxonomic scope" value="Eukaryota"/>
</dbReference>
<feature type="compositionally biased region" description="Polar residues" evidence="1">
    <location>
        <begin position="21"/>
        <end position="30"/>
    </location>
</feature>
<evidence type="ECO:0000313" key="3">
    <source>
        <dbReference type="Proteomes" id="UP000001072"/>
    </source>
</evidence>
<dbReference type="GeneID" id="18923977"/>
<sequence length="607" mass="68223">MTEASDCKNWKSIRPWLPPNGLSNRFESQSNNDNNPNEEEEGKEDENDPRGKSRIRSNLNVIDVSSTAISLDVSYQLDDISLRAPISLAVKINGIIWEKVAYAESDVIGSVLEDTPPTSPSCEQSSSESELKWSRGHRNITLVIHGLEPGLEYEVELELIPLTQEHHKHDCLSGSSDLEETSEESVEHEGLLCGRLDPSIESGQEIQSIFDSETNLHEQPNKGERTNDTKPEPIITQLDPDGPPPPYTSHDPASPRASRSLHASHSSLDYNPESSQQPPSPRTSSSIQPSTPVRTNGRDREGNIQTVVKTSENNSKHNELKLVSSINQMTKALNKTVKENLKLRQKLVNVEQFIKRLDEENLVKSNRLESLERLEKKRRPSTANGQHNNNNGSSGKKESGGDPMNIEGFTPLWVLERQIEVDEIKIMEKQIELEESEKRQAKELMEFKDKNRSLKRKVEESFKRVSDLKDRKLKEIDLELEEIKNELEEVEKLLNAESNESNNTNNKKFMGKSSSGMVKGHGDPQSRRSMGKWNHHAKMKSNEDLQLNVNSKSGSSGGSTSSHKLARTSSLNEKSRTTERVVGGGRRSMKEPHQVINRTWADKVAGH</sequence>
<dbReference type="Proteomes" id="UP000001072">
    <property type="component" value="Unassembled WGS sequence"/>
</dbReference>
<dbReference type="AlphaFoldDB" id="F4RYS0"/>
<gene>
    <name evidence="2" type="ORF">MELLADRAFT_110129</name>
</gene>
<reference evidence="3" key="1">
    <citation type="journal article" date="2011" name="Proc. Natl. Acad. Sci. U.S.A.">
        <title>Obligate biotrophy features unraveled by the genomic analysis of rust fungi.</title>
        <authorList>
            <person name="Duplessis S."/>
            <person name="Cuomo C.A."/>
            <person name="Lin Y.-C."/>
            <person name="Aerts A."/>
            <person name="Tisserant E."/>
            <person name="Veneault-Fourrey C."/>
            <person name="Joly D.L."/>
            <person name="Hacquard S."/>
            <person name="Amselem J."/>
            <person name="Cantarel B.L."/>
            <person name="Chiu R."/>
            <person name="Coutinho P.M."/>
            <person name="Feau N."/>
            <person name="Field M."/>
            <person name="Frey P."/>
            <person name="Gelhaye E."/>
            <person name="Goldberg J."/>
            <person name="Grabherr M.G."/>
            <person name="Kodira C.D."/>
            <person name="Kohler A."/>
            <person name="Kuees U."/>
            <person name="Lindquist E.A."/>
            <person name="Lucas S.M."/>
            <person name="Mago R."/>
            <person name="Mauceli E."/>
            <person name="Morin E."/>
            <person name="Murat C."/>
            <person name="Pangilinan J.L."/>
            <person name="Park R."/>
            <person name="Pearson M."/>
            <person name="Quesneville H."/>
            <person name="Rouhier N."/>
            <person name="Sakthikumar S."/>
            <person name="Salamov A.A."/>
            <person name="Schmutz J."/>
            <person name="Selles B."/>
            <person name="Shapiro H."/>
            <person name="Tanguay P."/>
            <person name="Tuskan G.A."/>
            <person name="Henrissat B."/>
            <person name="Van de Peer Y."/>
            <person name="Rouze P."/>
            <person name="Ellis J.G."/>
            <person name="Dodds P.N."/>
            <person name="Schein J.E."/>
            <person name="Zhong S."/>
            <person name="Hamelin R.C."/>
            <person name="Grigoriev I.V."/>
            <person name="Szabo L.J."/>
            <person name="Martin F."/>
        </authorList>
    </citation>
    <scope>NUCLEOTIDE SEQUENCE [LARGE SCALE GENOMIC DNA]</scope>
    <source>
        <strain evidence="3">98AG31 / pathotype 3-4-7</strain>
    </source>
</reference>
<feature type="region of interest" description="Disordered" evidence="1">
    <location>
        <begin position="212"/>
        <end position="301"/>
    </location>
</feature>
<feature type="compositionally biased region" description="Low complexity" evidence="1">
    <location>
        <begin position="252"/>
        <end position="292"/>
    </location>
</feature>
<feature type="compositionally biased region" description="Acidic residues" evidence="1">
    <location>
        <begin position="36"/>
        <end position="47"/>
    </location>
</feature>
<evidence type="ECO:0000256" key="1">
    <source>
        <dbReference type="SAM" id="MobiDB-lite"/>
    </source>
</evidence>
<feature type="compositionally biased region" description="Basic and acidic residues" evidence="1">
    <location>
        <begin position="214"/>
        <end position="231"/>
    </location>
</feature>
<dbReference type="VEuPathDB" id="FungiDB:MELLADRAFT_110129"/>
<dbReference type="RefSeq" id="XP_007414209.1">
    <property type="nucleotide sequence ID" value="XM_007414147.1"/>
</dbReference>
<dbReference type="EMBL" id="GL883130">
    <property type="protein sequence ID" value="EGG02520.1"/>
    <property type="molecule type" value="Genomic_DNA"/>
</dbReference>
<accession>F4RYS0</accession>
<dbReference type="InParanoid" id="F4RYS0"/>
<dbReference type="HOGENOM" id="CLU_449826_0_0_1"/>
<proteinExistence type="predicted"/>
<feature type="region of interest" description="Disordered" evidence="1">
    <location>
        <begin position="1"/>
        <end position="54"/>
    </location>
</feature>
<dbReference type="OrthoDB" id="2596255at2759"/>
<name>F4RYS0_MELLP</name>
<feature type="compositionally biased region" description="Low complexity" evidence="1">
    <location>
        <begin position="384"/>
        <end position="394"/>
    </location>
</feature>
<evidence type="ECO:0000313" key="2">
    <source>
        <dbReference type="EMBL" id="EGG02520.1"/>
    </source>
</evidence>
<organism evidence="3">
    <name type="scientific">Melampsora larici-populina (strain 98AG31 / pathotype 3-4-7)</name>
    <name type="common">Poplar leaf rust fungus</name>
    <dbReference type="NCBI Taxonomy" id="747676"/>
    <lineage>
        <taxon>Eukaryota</taxon>
        <taxon>Fungi</taxon>
        <taxon>Dikarya</taxon>
        <taxon>Basidiomycota</taxon>
        <taxon>Pucciniomycotina</taxon>
        <taxon>Pucciniomycetes</taxon>
        <taxon>Pucciniales</taxon>
        <taxon>Melampsoraceae</taxon>
        <taxon>Melampsora</taxon>
    </lineage>
</organism>